<organism evidence="5 6">
    <name type="scientific">Thalassotalea insulae</name>
    <dbReference type="NCBI Taxonomy" id="2056778"/>
    <lineage>
        <taxon>Bacteria</taxon>
        <taxon>Pseudomonadati</taxon>
        <taxon>Pseudomonadota</taxon>
        <taxon>Gammaproteobacteria</taxon>
        <taxon>Alteromonadales</taxon>
        <taxon>Colwelliaceae</taxon>
        <taxon>Thalassotalea</taxon>
    </lineage>
</organism>
<dbReference type="PANTHER" id="PTHR43792">
    <property type="entry name" value="GNAT FAMILY, PUTATIVE (AFU_ORTHOLOGUE AFUA_3G00765)-RELATED-RELATED"/>
    <property type="match status" value="1"/>
</dbReference>
<dbReference type="SUPFAM" id="SSF55729">
    <property type="entry name" value="Acyl-CoA N-acyltransferases (Nat)"/>
    <property type="match status" value="1"/>
</dbReference>
<accession>A0ABQ6GWR4</accession>
<dbReference type="Proteomes" id="UP001157186">
    <property type="component" value="Unassembled WGS sequence"/>
</dbReference>
<dbReference type="InterPro" id="IPR000182">
    <property type="entry name" value="GNAT_dom"/>
</dbReference>
<reference evidence="5 6" key="1">
    <citation type="submission" date="2023-03" db="EMBL/GenBank/DDBJ databases">
        <title>Draft genome sequence of Thalassotalea insulae KCTC 62186T.</title>
        <authorList>
            <person name="Sawabe T."/>
        </authorList>
    </citation>
    <scope>NUCLEOTIDE SEQUENCE [LARGE SCALE GENOMIC DNA]</scope>
    <source>
        <strain evidence="5 6">KCTC 62186</strain>
    </source>
</reference>
<evidence type="ECO:0000313" key="5">
    <source>
        <dbReference type="EMBL" id="GLX80370.1"/>
    </source>
</evidence>
<dbReference type="PROSITE" id="PS51186">
    <property type="entry name" value="GNAT"/>
    <property type="match status" value="1"/>
</dbReference>
<evidence type="ECO:0000313" key="6">
    <source>
        <dbReference type="Proteomes" id="UP001157186"/>
    </source>
</evidence>
<dbReference type="InterPro" id="IPR016181">
    <property type="entry name" value="Acyl_CoA_acyltransferase"/>
</dbReference>
<gene>
    <name evidence="5" type="ORF">tinsulaeT_37100</name>
</gene>
<dbReference type="InterPro" id="IPR051531">
    <property type="entry name" value="N-acetyltransferase"/>
</dbReference>
<dbReference type="RefSeq" id="WP_284246350.1">
    <property type="nucleotide sequence ID" value="NZ_BSST01000001.1"/>
</dbReference>
<comment type="similarity">
    <text evidence="3">Belongs to the acetyltransferase family. RimJ subfamily.</text>
</comment>
<dbReference type="EMBL" id="BSST01000001">
    <property type="protein sequence ID" value="GLX80370.1"/>
    <property type="molecule type" value="Genomic_DNA"/>
</dbReference>
<dbReference type="PANTHER" id="PTHR43792:SF8">
    <property type="entry name" value="[RIBOSOMAL PROTEIN US5]-ALANINE N-ACETYLTRANSFERASE"/>
    <property type="match status" value="1"/>
</dbReference>
<proteinExistence type="inferred from homology"/>
<dbReference type="Pfam" id="PF13302">
    <property type="entry name" value="Acetyltransf_3"/>
    <property type="match status" value="1"/>
</dbReference>
<comment type="caution">
    <text evidence="5">The sequence shown here is derived from an EMBL/GenBank/DDBJ whole genome shotgun (WGS) entry which is preliminary data.</text>
</comment>
<evidence type="ECO:0000256" key="1">
    <source>
        <dbReference type="ARBA" id="ARBA00022679"/>
    </source>
</evidence>
<feature type="domain" description="N-acetyltransferase" evidence="4">
    <location>
        <begin position="188"/>
        <end position="329"/>
    </location>
</feature>
<name>A0ABQ6GWR4_9GAMM</name>
<evidence type="ECO:0000256" key="2">
    <source>
        <dbReference type="ARBA" id="ARBA00023315"/>
    </source>
</evidence>
<sequence length="353" mass="41106">MVAIAKAELTPAQEQGDSHWQTEFEQLQRQQINANERLHWMIRLREICDTYVVDETDGDLLLQLALRLCDWPLVLHLTELIGSKQRGLSGEVRARIAGEYIAIHRAEAWIQIGSPAQAVDTLRSALLTHYQTPELFSFYGYAQQKLQTHNNGCWPTDACMEQELVLTPLQHFHIESFRWIYSQYSQSKEQDEWQEQSIAQLCNLPRFENDQHWQDWLQVYAKDPRCFLFAVVHSKWGVIGSVSLEIFNDVGFFYYWLGEDFQGMGFGPKAVNLLLNLGFDYLGMHCCYAKAYDYNEPSQKALNKIGFKRLSFEVEPPYDHENLYYLGPEKSEVDIKAELEQLFVDMESELELV</sequence>
<keyword evidence="2" id="KW-0012">Acyltransferase</keyword>
<evidence type="ECO:0000259" key="4">
    <source>
        <dbReference type="PROSITE" id="PS51186"/>
    </source>
</evidence>
<evidence type="ECO:0000256" key="3">
    <source>
        <dbReference type="ARBA" id="ARBA00038502"/>
    </source>
</evidence>
<keyword evidence="6" id="KW-1185">Reference proteome</keyword>
<dbReference type="Gene3D" id="3.40.630.30">
    <property type="match status" value="1"/>
</dbReference>
<keyword evidence="1" id="KW-0808">Transferase</keyword>
<protein>
    <recommendedName>
        <fullName evidence="4">N-acetyltransferase domain-containing protein</fullName>
    </recommendedName>
</protein>